<dbReference type="EMBL" id="BLLK01000013">
    <property type="protein sequence ID" value="GFH43616.1"/>
    <property type="molecule type" value="Genomic_DNA"/>
</dbReference>
<evidence type="ECO:0000256" key="2">
    <source>
        <dbReference type="SAM" id="SignalP"/>
    </source>
</evidence>
<feature type="signal peptide" evidence="2">
    <location>
        <begin position="1"/>
        <end position="19"/>
    </location>
</feature>
<protein>
    <submittedName>
        <fullName evidence="3">Uncharacterized protein</fullName>
    </submittedName>
</protein>
<evidence type="ECO:0000313" key="3">
    <source>
        <dbReference type="EMBL" id="GFH43616.1"/>
    </source>
</evidence>
<name>A0AAD3CD80_9STRA</name>
<accession>A0AAD3CD80</accession>
<keyword evidence="1" id="KW-0812">Transmembrane</keyword>
<dbReference type="AlphaFoldDB" id="A0AAD3CD80"/>
<feature type="chain" id="PRO_5041990749" evidence="2">
    <location>
        <begin position="20"/>
        <end position="418"/>
    </location>
</feature>
<keyword evidence="2" id="KW-0732">Signal</keyword>
<gene>
    <name evidence="3" type="ORF">CTEN210_00089</name>
</gene>
<organism evidence="3 4">
    <name type="scientific">Chaetoceros tenuissimus</name>
    <dbReference type="NCBI Taxonomy" id="426638"/>
    <lineage>
        <taxon>Eukaryota</taxon>
        <taxon>Sar</taxon>
        <taxon>Stramenopiles</taxon>
        <taxon>Ochrophyta</taxon>
        <taxon>Bacillariophyta</taxon>
        <taxon>Coscinodiscophyceae</taxon>
        <taxon>Chaetocerotophycidae</taxon>
        <taxon>Chaetocerotales</taxon>
        <taxon>Chaetocerotaceae</taxon>
        <taxon>Chaetoceros</taxon>
    </lineage>
</organism>
<comment type="caution">
    <text evidence="3">The sequence shown here is derived from an EMBL/GenBank/DDBJ whole genome shotgun (WGS) entry which is preliminary data.</text>
</comment>
<proteinExistence type="predicted"/>
<feature type="transmembrane region" description="Helical" evidence="1">
    <location>
        <begin position="379"/>
        <end position="398"/>
    </location>
</feature>
<keyword evidence="1" id="KW-0472">Membrane</keyword>
<keyword evidence="4" id="KW-1185">Reference proteome</keyword>
<dbReference type="Proteomes" id="UP001054902">
    <property type="component" value="Unassembled WGS sequence"/>
</dbReference>
<evidence type="ECO:0000313" key="4">
    <source>
        <dbReference type="Proteomes" id="UP001054902"/>
    </source>
</evidence>
<sequence length="418" mass="45510">MMFKFCSIAMALMAGAASANPFAAKTTPTNAKAEYNARLMAAAVPVRKLEEAADVEVDLTNYSLRFEKCQFVKSYSQDLAEEGASTVLSTSRFVLFRLCPSDTCSKSCNYNYGEYMVDMEEYLEIATDYRMEEQEEMCNTCEETCNNNAYYQADNADAEEEADGDADGERRKLAMSVDCDTCQSDCAKIENMEANYYLDATNFIKCQQIKEDDGYNGALYAGPICASQGAKIKIGVFKDEDCMFLDSSKDVETYLADENGNQMRLSHALLKTTYSTSECISCIEDVDADDDQAKANAGNKEVCAELYDAAAKCEMNHGFQGMSSANNYYAANQQANEELVCDFISSIKTGTYSQDGEIVIGGSRVYTKGGTRTTGGQKFALTFFILGTLGLAAYAAMLHSQLTKGGGPSLSAQGGAMA</sequence>
<reference evidence="3 4" key="1">
    <citation type="journal article" date="2021" name="Sci. Rep.">
        <title>The genome of the diatom Chaetoceros tenuissimus carries an ancient integrated fragment of an extant virus.</title>
        <authorList>
            <person name="Hongo Y."/>
            <person name="Kimura K."/>
            <person name="Takaki Y."/>
            <person name="Yoshida Y."/>
            <person name="Baba S."/>
            <person name="Kobayashi G."/>
            <person name="Nagasaki K."/>
            <person name="Hano T."/>
            <person name="Tomaru Y."/>
        </authorList>
    </citation>
    <scope>NUCLEOTIDE SEQUENCE [LARGE SCALE GENOMIC DNA]</scope>
    <source>
        <strain evidence="3 4">NIES-3715</strain>
    </source>
</reference>
<keyword evidence="1" id="KW-1133">Transmembrane helix</keyword>
<evidence type="ECO:0000256" key="1">
    <source>
        <dbReference type="SAM" id="Phobius"/>
    </source>
</evidence>